<evidence type="ECO:0000259" key="1">
    <source>
        <dbReference type="Pfam" id="PF04230"/>
    </source>
</evidence>
<proteinExistence type="predicted"/>
<evidence type="ECO:0000313" key="3">
    <source>
        <dbReference type="Proteomes" id="UP001596303"/>
    </source>
</evidence>
<keyword evidence="3" id="KW-1185">Reference proteome</keyword>
<dbReference type="InterPro" id="IPR007345">
    <property type="entry name" value="Polysacch_pyruvyl_Trfase"/>
</dbReference>
<protein>
    <submittedName>
        <fullName evidence="2">Polysaccharide pyruvyl transferase family protein</fullName>
    </submittedName>
</protein>
<reference evidence="3" key="1">
    <citation type="journal article" date="2019" name="Int. J. Syst. Evol. Microbiol.">
        <title>The Global Catalogue of Microorganisms (GCM) 10K type strain sequencing project: providing services to taxonomists for standard genome sequencing and annotation.</title>
        <authorList>
            <consortium name="The Broad Institute Genomics Platform"/>
            <consortium name="The Broad Institute Genome Sequencing Center for Infectious Disease"/>
            <person name="Wu L."/>
            <person name="Ma J."/>
        </authorList>
    </citation>
    <scope>NUCLEOTIDE SEQUENCE [LARGE SCALE GENOMIC DNA]</scope>
    <source>
        <strain evidence="3">CGMCC-1.15741</strain>
    </source>
</reference>
<dbReference type="GO" id="GO:0016740">
    <property type="term" value="F:transferase activity"/>
    <property type="evidence" value="ECO:0007669"/>
    <property type="project" value="UniProtKB-KW"/>
</dbReference>
<dbReference type="Pfam" id="PF04230">
    <property type="entry name" value="PS_pyruv_trans"/>
    <property type="match status" value="1"/>
</dbReference>
<organism evidence="2 3">
    <name type="scientific">Ponticaulis profundi</name>
    <dbReference type="NCBI Taxonomy" id="2665222"/>
    <lineage>
        <taxon>Bacteria</taxon>
        <taxon>Pseudomonadati</taxon>
        <taxon>Pseudomonadota</taxon>
        <taxon>Alphaproteobacteria</taxon>
        <taxon>Hyphomonadales</taxon>
        <taxon>Hyphomonadaceae</taxon>
        <taxon>Ponticaulis</taxon>
    </lineage>
</organism>
<dbReference type="EMBL" id="JBHSSW010000007">
    <property type="protein sequence ID" value="MFC6197778.1"/>
    <property type="molecule type" value="Genomic_DNA"/>
</dbReference>
<gene>
    <name evidence="2" type="ORF">ACFQDM_06795</name>
</gene>
<comment type="caution">
    <text evidence="2">The sequence shown here is derived from an EMBL/GenBank/DDBJ whole genome shotgun (WGS) entry which is preliminary data.</text>
</comment>
<feature type="domain" description="Polysaccharide pyruvyl transferase" evidence="1">
    <location>
        <begin position="39"/>
        <end position="328"/>
    </location>
</feature>
<accession>A0ABW1S994</accession>
<sequence>MDFSMHTAHSIINDIIPSPAARIGFVGNPAYRAEGANDNTGNFLHGFAARYIVGEHRNVDAYMDSVTDEIAEKLKSELTHIAFVAANNIRVGDRTSLISSQKKLADAFEKLQLPIIVFGLGAQAPIGQSISESFVAPETKRLLSVISHHAPKIAVRGEFTADLCKHLGIDNVEVIGCQSCFISRRSEFRLPELMNPPRIEKTVVNVTYPEPEIKLIKEALASNSTFIGQTERFEYEIAKIERLESVEDIPSEILSLIRPGLMRAFTSSRIDFKSYHEWIKKSFHQFYSMPPWFEKFKEGYDACIGTRFHGNMAAMQAGVPSLWIVHDSRTQEFCDHLGLPQAPLKAVQDGMPIAELFDRHYETKTFARKYPQNYARFYDYLTEHDVPHKLAAPVAN</sequence>
<name>A0ABW1S994_9PROT</name>
<keyword evidence="2" id="KW-0808">Transferase</keyword>
<evidence type="ECO:0000313" key="2">
    <source>
        <dbReference type="EMBL" id="MFC6197778.1"/>
    </source>
</evidence>
<dbReference type="Proteomes" id="UP001596303">
    <property type="component" value="Unassembled WGS sequence"/>
</dbReference>